<gene>
    <name evidence="1" type="ORF">RV045_07585</name>
</gene>
<protein>
    <submittedName>
        <fullName evidence="1">Transposase</fullName>
    </submittedName>
</protein>
<evidence type="ECO:0000313" key="1">
    <source>
        <dbReference type="EMBL" id="MEJ7138291.1"/>
    </source>
</evidence>
<keyword evidence="2" id="KW-1185">Reference proteome</keyword>
<proteinExistence type="predicted"/>
<comment type="caution">
    <text evidence="1">The sequence shown here is derived from an EMBL/GenBank/DDBJ whole genome shotgun (WGS) entry which is preliminary data.</text>
</comment>
<reference evidence="1" key="1">
    <citation type="submission" date="2023-10" db="EMBL/GenBank/DDBJ databases">
        <title>Amphibacter perezi, gen. nov., sp. nov. a novel taxa of the family Comamonadaceae, class Betaproteobacteria isolated from the skin microbiota of Pelophylax perezi from different populations.</title>
        <authorList>
            <person name="Costa S."/>
            <person name="Proenca D.N."/>
            <person name="Lopes I."/>
            <person name="Morais P.V."/>
        </authorList>
    </citation>
    <scope>NUCLEOTIDE SEQUENCE</scope>
    <source>
        <strain evidence="1">SL12-8</strain>
    </source>
</reference>
<dbReference type="EMBL" id="JAWDIE010000009">
    <property type="protein sequence ID" value="MEJ7138291.1"/>
    <property type="molecule type" value="Genomic_DNA"/>
</dbReference>
<dbReference type="Proteomes" id="UP001364695">
    <property type="component" value="Unassembled WGS sequence"/>
</dbReference>
<name>A0ACC6P251_9BURK</name>
<evidence type="ECO:0000313" key="2">
    <source>
        <dbReference type="Proteomes" id="UP001364695"/>
    </source>
</evidence>
<organism evidence="1 2">
    <name type="scientific">Amphibiibacter pelophylacis</name>
    <dbReference type="NCBI Taxonomy" id="1799477"/>
    <lineage>
        <taxon>Bacteria</taxon>
        <taxon>Pseudomonadati</taxon>
        <taxon>Pseudomonadota</taxon>
        <taxon>Betaproteobacteria</taxon>
        <taxon>Burkholderiales</taxon>
        <taxon>Sphaerotilaceae</taxon>
        <taxon>Amphibiibacter</taxon>
    </lineage>
</organism>
<sequence>MARQARLSFPRLPHWLVQRGHSGRPVFVDAEDQRLYLGHLVDSCRLQSVELHALALLPHEIHLLLTPQDASGISQALHRTGSRYSAPFNRRHGRSGTLWDGRFRLAVLAPDRVLAVMAHIELAPERASLCASAGQYGWSSAPVHLGQTGALDWPPGWLSPPPAWWALGNTPFEREAAWRQRLQQAREAGPATTEALERSLRSGVLGDAAFVAELQRQTPRPLTRAPVGRPRRE</sequence>
<accession>A0ACC6P251</accession>